<dbReference type="PRINTS" id="PR00344">
    <property type="entry name" value="BCTRLSENSOR"/>
</dbReference>
<dbReference type="SMART" id="SM00091">
    <property type="entry name" value="PAS"/>
    <property type="match status" value="2"/>
</dbReference>
<evidence type="ECO:0000256" key="6">
    <source>
        <dbReference type="ARBA" id="ARBA00022777"/>
    </source>
</evidence>
<dbReference type="PROSITE" id="PS50109">
    <property type="entry name" value="HIS_KIN"/>
    <property type="match status" value="1"/>
</dbReference>
<dbReference type="InterPro" id="IPR036890">
    <property type="entry name" value="HATPase_C_sf"/>
</dbReference>
<keyword evidence="4 12" id="KW-0808">Transferase</keyword>
<evidence type="ECO:0000256" key="9">
    <source>
        <dbReference type="SAM" id="MobiDB-lite"/>
    </source>
</evidence>
<dbReference type="InterPro" id="IPR003661">
    <property type="entry name" value="HisK_dim/P_dom"/>
</dbReference>
<accession>A0ABX5YQ88</accession>
<feature type="region of interest" description="Disordered" evidence="9">
    <location>
        <begin position="1"/>
        <end position="22"/>
    </location>
</feature>
<dbReference type="Pfam" id="PF08447">
    <property type="entry name" value="PAS_3"/>
    <property type="match status" value="1"/>
</dbReference>
<dbReference type="Gene3D" id="6.10.250.2580">
    <property type="match status" value="1"/>
</dbReference>
<evidence type="ECO:0000313" key="12">
    <source>
        <dbReference type="EMBL" id="QEG17788.1"/>
    </source>
</evidence>
<name>A0ABX5YQ88_9PLAN</name>
<dbReference type="Gene3D" id="3.30.450.20">
    <property type="entry name" value="PAS domain"/>
    <property type="match status" value="3"/>
</dbReference>
<keyword evidence="5" id="KW-0547">Nucleotide-binding</keyword>
<dbReference type="Pfam" id="PF02518">
    <property type="entry name" value="HATPase_c"/>
    <property type="match status" value="1"/>
</dbReference>
<dbReference type="SUPFAM" id="SSF47384">
    <property type="entry name" value="Homodimeric domain of signal transducing histidine kinase"/>
    <property type="match status" value="1"/>
</dbReference>
<evidence type="ECO:0000259" key="10">
    <source>
        <dbReference type="PROSITE" id="PS50109"/>
    </source>
</evidence>
<keyword evidence="13" id="KW-1185">Reference proteome</keyword>
<comment type="catalytic activity">
    <reaction evidence="1">
        <text>ATP + protein L-histidine = ADP + protein N-phospho-L-histidine.</text>
        <dbReference type="EC" id="2.7.13.3"/>
    </reaction>
</comment>
<dbReference type="Gene3D" id="1.10.287.130">
    <property type="match status" value="1"/>
</dbReference>
<dbReference type="PROSITE" id="PS50113">
    <property type="entry name" value="PAC"/>
    <property type="match status" value="2"/>
</dbReference>
<evidence type="ECO:0000256" key="1">
    <source>
        <dbReference type="ARBA" id="ARBA00000085"/>
    </source>
</evidence>
<dbReference type="GeneID" id="98648170"/>
<evidence type="ECO:0000259" key="11">
    <source>
        <dbReference type="PROSITE" id="PS50113"/>
    </source>
</evidence>
<reference evidence="12 13" key="1">
    <citation type="submission" date="2019-08" db="EMBL/GenBank/DDBJ databases">
        <title>Deep-cultivation of Planctomycetes and their phenomic and genomic characterization uncovers novel biology.</title>
        <authorList>
            <person name="Wiegand S."/>
            <person name="Jogler M."/>
            <person name="Boedeker C."/>
            <person name="Pinto D."/>
            <person name="Vollmers J."/>
            <person name="Rivas-Marin E."/>
            <person name="Kohn T."/>
            <person name="Peeters S.H."/>
            <person name="Heuer A."/>
            <person name="Rast P."/>
            <person name="Oberbeckmann S."/>
            <person name="Bunk B."/>
            <person name="Jeske O."/>
            <person name="Meyerdierks A."/>
            <person name="Storesund J.E."/>
            <person name="Kallscheuer N."/>
            <person name="Luecker S."/>
            <person name="Lage O.M."/>
            <person name="Pohl T."/>
            <person name="Merkel B.J."/>
            <person name="Hornburger P."/>
            <person name="Mueller R.-W."/>
            <person name="Bruemmer F."/>
            <person name="Labrenz M."/>
            <person name="Spormann A.M."/>
            <person name="Op den Camp H."/>
            <person name="Overmann J."/>
            <person name="Amann R."/>
            <person name="Jetten M.S.M."/>
            <person name="Mascher T."/>
            <person name="Medema M.H."/>
            <person name="Devos D.P."/>
            <person name="Kaster A.-K."/>
            <person name="Ovreas L."/>
            <person name="Rohde M."/>
            <person name="Galperin M.Y."/>
            <person name="Jogler C."/>
        </authorList>
    </citation>
    <scope>NUCLEOTIDE SEQUENCE [LARGE SCALE GENOMIC DNA]</scope>
    <source>
        <strain evidence="12 13">DSM 8797</strain>
    </source>
</reference>
<sequence>MDTPTEQKSLQRSSHFISNPAPLTQFNENSKREALIHRLPEKQLPLSSQHTQNRFGNLFAFEGVFSIEGIILELNRVPLETSQFKTSDVIGKSFWETYWWSYSSEVQQSLKQAFRKAAQGEVIRFETKVQLSESRMMDLDITFEPYYDKAGKVCQILGSAVDITDRLIAEKRVTRLTAQIEAMLQVKPDLFFHMSIDGTIVGDVSGKLNDFLLPTKVLHQKQICDLFPDSVGSQFELAIDQLIQTQKAAEFEYTLQSDLCTHWFQARLLPYLPEEVLVIIQDISERRKTEIEVNRVHSRLHEAQRLAHIGSWEWDPQNDTLWWSEEVYRILKLPESEHQPDYHSFLQIIHEEDRDLVSRVIVNTLKNDLPFSIEHRIIRPNGEIRYVHQQAALKYLPGHSTSLMYGTIQDITKKHETDRMVQEYRDELAHVSRLSVMGELAAGLSHELNQPLTAIANYSTAIKALLEQGKDISELVDKVIQQSLRSGEFVQRLRSLVKKRKQQRFLFNIHSSIRTAIQLISYQIHLKQIEIQSLAENHFIMVYADQVQIEQVLVNLLKNAVEAMAHSPSPRILTISTAAVERNVIQVSIKDTGPGIPADLEERLFTPFTTTKKDGVGIGLSLSHSLIDASGGKLWYTPNPEGGAIFHLSLPAFQPHQDHADSTA</sequence>
<dbReference type="Pfam" id="PF08448">
    <property type="entry name" value="PAS_4"/>
    <property type="match status" value="1"/>
</dbReference>
<dbReference type="InterPro" id="IPR001610">
    <property type="entry name" value="PAC"/>
</dbReference>
<feature type="domain" description="Histidine kinase" evidence="10">
    <location>
        <begin position="443"/>
        <end position="654"/>
    </location>
</feature>
<dbReference type="PANTHER" id="PTHR43065:SF10">
    <property type="entry name" value="PEROXIDE STRESS-ACTIVATED HISTIDINE KINASE MAK3"/>
    <property type="match status" value="1"/>
</dbReference>
<proteinExistence type="predicted"/>
<dbReference type="Gene3D" id="2.10.70.100">
    <property type="match status" value="1"/>
</dbReference>
<dbReference type="SMART" id="SM00086">
    <property type="entry name" value="PAC"/>
    <property type="match status" value="3"/>
</dbReference>
<evidence type="ECO:0000256" key="8">
    <source>
        <dbReference type="ARBA" id="ARBA00023012"/>
    </source>
</evidence>
<dbReference type="CDD" id="cd00130">
    <property type="entry name" value="PAS"/>
    <property type="match status" value="1"/>
</dbReference>
<evidence type="ECO:0000256" key="5">
    <source>
        <dbReference type="ARBA" id="ARBA00022741"/>
    </source>
</evidence>
<dbReference type="SMART" id="SM00388">
    <property type="entry name" value="HisKA"/>
    <property type="match status" value="1"/>
</dbReference>
<gene>
    <name evidence="12" type="primary">fixL_3</name>
    <name evidence="12" type="ORF">GmarT_36710</name>
</gene>
<feature type="domain" description="PAC" evidence="11">
    <location>
        <begin position="123"/>
        <end position="175"/>
    </location>
</feature>
<dbReference type="Pfam" id="PF00512">
    <property type="entry name" value="HisKA"/>
    <property type="match status" value="1"/>
</dbReference>
<dbReference type="GO" id="GO:0004673">
    <property type="term" value="F:protein histidine kinase activity"/>
    <property type="evidence" value="ECO:0007669"/>
    <property type="project" value="UniProtKB-EC"/>
</dbReference>
<dbReference type="InterPro" id="IPR036097">
    <property type="entry name" value="HisK_dim/P_sf"/>
</dbReference>
<dbReference type="InterPro" id="IPR013655">
    <property type="entry name" value="PAS_fold_3"/>
</dbReference>
<evidence type="ECO:0000256" key="2">
    <source>
        <dbReference type="ARBA" id="ARBA00012438"/>
    </source>
</evidence>
<keyword evidence="3" id="KW-0597">Phosphoprotein</keyword>
<dbReference type="SUPFAM" id="SSF55874">
    <property type="entry name" value="ATPase domain of HSP90 chaperone/DNA topoisomerase II/histidine kinase"/>
    <property type="match status" value="1"/>
</dbReference>
<dbReference type="InterPro" id="IPR035965">
    <property type="entry name" value="PAS-like_dom_sf"/>
</dbReference>
<protein>
    <recommendedName>
        <fullName evidence="2">histidine kinase</fullName>
        <ecNumber evidence="2">2.7.13.3</ecNumber>
    </recommendedName>
</protein>
<dbReference type="InterPro" id="IPR004358">
    <property type="entry name" value="Sig_transdc_His_kin-like_C"/>
</dbReference>
<dbReference type="Gene3D" id="3.30.565.10">
    <property type="entry name" value="Histidine kinase-like ATPase, C-terminal domain"/>
    <property type="match status" value="1"/>
</dbReference>
<dbReference type="InterPro" id="IPR000014">
    <property type="entry name" value="PAS"/>
</dbReference>
<evidence type="ECO:0000256" key="4">
    <source>
        <dbReference type="ARBA" id="ARBA00022679"/>
    </source>
</evidence>
<dbReference type="PANTHER" id="PTHR43065">
    <property type="entry name" value="SENSOR HISTIDINE KINASE"/>
    <property type="match status" value="1"/>
</dbReference>
<dbReference type="CDD" id="cd00082">
    <property type="entry name" value="HisKA"/>
    <property type="match status" value="1"/>
</dbReference>
<keyword evidence="8" id="KW-0902">Two-component regulatory system</keyword>
<dbReference type="SUPFAM" id="SSF55785">
    <property type="entry name" value="PYP-like sensor domain (PAS domain)"/>
    <property type="match status" value="2"/>
</dbReference>
<dbReference type="NCBIfam" id="TIGR00229">
    <property type="entry name" value="sensory_box"/>
    <property type="match status" value="1"/>
</dbReference>
<dbReference type="Proteomes" id="UP000322887">
    <property type="component" value="Chromosome"/>
</dbReference>
<keyword evidence="7" id="KW-0067">ATP-binding</keyword>
<dbReference type="InterPro" id="IPR000700">
    <property type="entry name" value="PAS-assoc_C"/>
</dbReference>
<dbReference type="EC" id="2.7.13.3" evidence="2"/>
<dbReference type="InterPro" id="IPR003594">
    <property type="entry name" value="HATPase_dom"/>
</dbReference>
<dbReference type="SMART" id="SM00387">
    <property type="entry name" value="HATPase_c"/>
    <property type="match status" value="1"/>
</dbReference>
<evidence type="ECO:0000313" key="13">
    <source>
        <dbReference type="Proteomes" id="UP000322887"/>
    </source>
</evidence>
<organism evidence="12 13">
    <name type="scientific">Gimesia maris</name>
    <dbReference type="NCBI Taxonomy" id="122"/>
    <lineage>
        <taxon>Bacteria</taxon>
        <taxon>Pseudomonadati</taxon>
        <taxon>Planctomycetota</taxon>
        <taxon>Planctomycetia</taxon>
        <taxon>Planctomycetales</taxon>
        <taxon>Planctomycetaceae</taxon>
        <taxon>Gimesia</taxon>
    </lineage>
</organism>
<dbReference type="InterPro" id="IPR013656">
    <property type="entry name" value="PAS_4"/>
</dbReference>
<dbReference type="EMBL" id="CP042910">
    <property type="protein sequence ID" value="QEG17788.1"/>
    <property type="molecule type" value="Genomic_DNA"/>
</dbReference>
<evidence type="ECO:0000256" key="7">
    <source>
        <dbReference type="ARBA" id="ARBA00022840"/>
    </source>
</evidence>
<evidence type="ECO:0000256" key="3">
    <source>
        <dbReference type="ARBA" id="ARBA00022553"/>
    </source>
</evidence>
<dbReference type="RefSeq" id="WP_002645597.1">
    <property type="nucleotide sequence ID" value="NZ_CP042910.1"/>
</dbReference>
<dbReference type="InterPro" id="IPR005467">
    <property type="entry name" value="His_kinase_dom"/>
</dbReference>
<feature type="domain" description="PAC" evidence="11">
    <location>
        <begin position="371"/>
        <end position="423"/>
    </location>
</feature>
<keyword evidence="6" id="KW-0418">Kinase</keyword>